<dbReference type="SUPFAM" id="SSF55920">
    <property type="entry name" value="Creatinase/aminopeptidase"/>
    <property type="match status" value="1"/>
</dbReference>
<keyword evidence="8" id="KW-0963">Cytoplasm</keyword>
<evidence type="ECO:0000256" key="5">
    <source>
        <dbReference type="ARBA" id="ARBA00022670"/>
    </source>
</evidence>
<dbReference type="Gene3D" id="1.10.10.10">
    <property type="entry name" value="Winged helix-like DNA-binding domain superfamily/Winged helix DNA-binding domain"/>
    <property type="match status" value="1"/>
</dbReference>
<evidence type="ECO:0000256" key="2">
    <source>
        <dbReference type="ARBA" id="ARBA00001936"/>
    </source>
</evidence>
<comment type="cofactor">
    <cofactor evidence="8">
        <name>Co(2+)</name>
        <dbReference type="ChEBI" id="CHEBI:48828"/>
    </cofactor>
    <cofactor evidence="8">
        <name>Zn(2+)</name>
        <dbReference type="ChEBI" id="CHEBI:29105"/>
    </cofactor>
    <cofactor evidence="8">
        <name>Mn(2+)</name>
        <dbReference type="ChEBI" id="CHEBI:29035"/>
    </cofactor>
    <cofactor evidence="8">
        <name>Fe(2+)</name>
        <dbReference type="ChEBI" id="CHEBI:29033"/>
    </cofactor>
    <text evidence="8">Binds 2 divalent metal cations per subunit. Has a high-affinity and a low affinity metal-binding site. The true nature of the physiological cofactor is under debate. The enzyme is active with cobalt, zinc, manganese or divalent iron ions. Most likely, methionine aminopeptidases function as mononuclear Fe(2+)-metalloproteases under physiological conditions, and the catalytically relevant metal-binding site has been assigned to the histidine-containing high-affinity site.</text>
</comment>
<dbReference type="NCBIfam" id="TIGR00501">
    <property type="entry name" value="met_pdase_II"/>
    <property type="match status" value="1"/>
</dbReference>
<dbReference type="EC" id="3.4.11.18" evidence="8"/>
<dbReference type="SUPFAM" id="SSF46785">
    <property type="entry name" value="Winged helix' DNA-binding domain"/>
    <property type="match status" value="1"/>
</dbReference>
<feature type="domain" description="Peptidase M24" evidence="11">
    <location>
        <begin position="99"/>
        <end position="300"/>
    </location>
</feature>
<dbReference type="VEuPathDB" id="AmoebaDB:EHI8A_024080"/>
<evidence type="ECO:0000256" key="3">
    <source>
        <dbReference type="ARBA" id="ARBA00001954"/>
    </source>
</evidence>
<dbReference type="VEuPathDB" id="AmoebaDB:EHI_126880"/>
<dbReference type="InterPro" id="IPR036005">
    <property type="entry name" value="Creatinase/aminopeptidase-like"/>
</dbReference>
<dbReference type="PANTHER" id="PTHR45777:SF2">
    <property type="entry name" value="METHIONINE AMINOPEPTIDASE 2"/>
    <property type="match status" value="1"/>
</dbReference>
<keyword evidence="5 8" id="KW-0645">Protease</keyword>
<dbReference type="GO" id="GO:0046872">
    <property type="term" value="F:metal ion binding"/>
    <property type="evidence" value="ECO:0007669"/>
    <property type="project" value="UniProtKB-UniRule"/>
</dbReference>
<dbReference type="Pfam" id="PF00557">
    <property type="entry name" value="Peptidase_M24"/>
    <property type="match status" value="1"/>
</dbReference>
<evidence type="ECO:0000256" key="8">
    <source>
        <dbReference type="HAMAP-Rule" id="MF_03175"/>
    </source>
</evidence>
<dbReference type="Gene3D" id="3.90.230.10">
    <property type="entry name" value="Creatinase/methionine aminopeptidase superfamily"/>
    <property type="match status" value="1"/>
</dbReference>
<feature type="binding site" evidence="8">
    <location>
        <position position="197"/>
    </location>
    <ligand>
        <name>a divalent metal cation</name>
        <dbReference type="ChEBI" id="CHEBI:60240"/>
        <label>1</label>
    </ligand>
</feature>
<comment type="cofactor">
    <cofactor evidence="2">
        <name>Mn(2+)</name>
        <dbReference type="ChEBI" id="CHEBI:29035"/>
    </cofactor>
</comment>
<evidence type="ECO:0000256" key="4">
    <source>
        <dbReference type="ARBA" id="ARBA00022438"/>
    </source>
</evidence>
<dbReference type="InterPro" id="IPR050247">
    <property type="entry name" value="Met_Aminopeptidase_Type2"/>
</dbReference>
<dbReference type="InterPro" id="IPR000994">
    <property type="entry name" value="Pept_M24"/>
</dbReference>
<dbReference type="PRINTS" id="PR00599">
    <property type="entry name" value="MAPEPTIDASE"/>
</dbReference>
<sequence length="413" mass="46003">MQATGKPHSKTSKSKKSGSKANKKPATSSVKPNTPAAPVDPSVIPPEIKEPTETLSTMYKDEKCFPEGENMQYTQEWNLQRFTSAEARERERALIDIEDYRKAAAIHKSVRQWAQQWIKPGMSDLFVAENIERKVREECEVDGVNTTERGMAFPCGLSVNSCAAHFTPNPNDPLSFYKTDDVVKIDFGVHVNGHLIDSAFTMTWDPALQPILDCSKDATNTGIKNIGVDVRLCDIGNAIEEVMSSYEVEIKGKTYQLQPVRNLSGHMVGSYAVHAGKSIPICKGGPQTKMEEGEVYALETFATTGRGRVDDSGPASHYMVDANAFDYPVRDGNAKRLLHALDANFKTLAFCRRYVDKIGFAKWQMPFKFLVDDGCVNAYPPLSDCHGSYVAQFEHTIYLKPTCKEVLSRSFDY</sequence>
<feature type="compositionally biased region" description="Basic residues" evidence="10">
    <location>
        <begin position="7"/>
        <end position="23"/>
    </location>
</feature>
<evidence type="ECO:0000256" key="10">
    <source>
        <dbReference type="SAM" id="MobiDB-lite"/>
    </source>
</evidence>
<feature type="binding site" evidence="8">
    <location>
        <position position="197"/>
    </location>
    <ligand>
        <name>a divalent metal cation</name>
        <dbReference type="ChEBI" id="CHEBI:60240"/>
        <label>2</label>
        <note>catalytic</note>
    </ligand>
</feature>
<comment type="catalytic activity">
    <reaction evidence="1 8 9">
        <text>Release of N-terminal amino acids, preferentially methionine, from peptides and arylamides.</text>
        <dbReference type="EC" id="3.4.11.18"/>
    </reaction>
</comment>
<dbReference type="CDD" id="cd01088">
    <property type="entry name" value="MetAP2"/>
    <property type="match status" value="1"/>
</dbReference>
<evidence type="ECO:0000259" key="11">
    <source>
        <dbReference type="Pfam" id="PF00557"/>
    </source>
</evidence>
<protein>
    <recommendedName>
        <fullName evidence="8">Methionine aminopeptidase 2</fullName>
        <shortName evidence="8">MAP 2</shortName>
        <shortName evidence="8">MetAP 2</shortName>
        <ecNumber evidence="8">3.4.11.18</ecNumber>
    </recommendedName>
    <alternativeName>
        <fullName evidence="8">Peptidase M</fullName>
    </alternativeName>
</protein>
<evidence type="ECO:0000256" key="7">
    <source>
        <dbReference type="ARBA" id="ARBA00022801"/>
    </source>
</evidence>
<feature type="binding site" evidence="8">
    <location>
        <position position="266"/>
    </location>
    <ligand>
        <name>a divalent metal cation</name>
        <dbReference type="ChEBI" id="CHEBI:60240"/>
        <label>2</label>
        <note>catalytic</note>
    </ligand>
</feature>
<evidence type="ECO:0000313" key="12">
    <source>
        <dbReference type="EMBL" id="BAN37775.1"/>
    </source>
</evidence>
<feature type="binding site" evidence="8">
    <location>
        <position position="394"/>
    </location>
    <ligand>
        <name>a divalent metal cation</name>
        <dbReference type="ChEBI" id="CHEBI:60240"/>
        <label>2</label>
        <note>catalytic</note>
    </ligand>
</feature>
<dbReference type="InterPro" id="IPR018349">
    <property type="entry name" value="Pept_M24A_MAP2_BS"/>
</dbReference>
<name>A0A060N1F0_ENTHI</name>
<dbReference type="PANTHER" id="PTHR45777">
    <property type="entry name" value="METHIONINE AMINOPEPTIDASE 2"/>
    <property type="match status" value="1"/>
</dbReference>
<dbReference type="InterPro" id="IPR036390">
    <property type="entry name" value="WH_DNA-bd_sf"/>
</dbReference>
<dbReference type="PROSITE" id="PS01202">
    <property type="entry name" value="MAP_2"/>
    <property type="match status" value="1"/>
</dbReference>
<comment type="subcellular location">
    <subcellularLocation>
        <location evidence="8">Cytoplasm</location>
    </subcellularLocation>
</comment>
<feature type="binding site" evidence="8">
    <location>
        <position position="186"/>
    </location>
    <ligand>
        <name>a divalent metal cation</name>
        <dbReference type="ChEBI" id="CHEBI:60240"/>
        <label>1</label>
    </ligand>
</feature>
<feature type="binding site" evidence="8">
    <location>
        <position position="299"/>
    </location>
    <ligand>
        <name>a divalent metal cation</name>
        <dbReference type="ChEBI" id="CHEBI:60240"/>
        <label>2</label>
        <note>catalytic</note>
    </ligand>
</feature>
<dbReference type="EMBL" id="AK419057">
    <property type="protein sequence ID" value="BAN37775.1"/>
    <property type="molecule type" value="mRNA"/>
</dbReference>
<dbReference type="VEuPathDB" id="AmoebaDB:EHI5A_012180"/>
<feature type="binding site" evidence="8">
    <location>
        <position position="274"/>
    </location>
    <ligand>
        <name>substrate</name>
    </ligand>
</feature>
<dbReference type="InterPro" id="IPR036388">
    <property type="entry name" value="WH-like_DNA-bd_sf"/>
</dbReference>
<feature type="region of interest" description="Disordered" evidence="10">
    <location>
        <begin position="1"/>
        <end position="54"/>
    </location>
</feature>
<keyword evidence="7 8" id="KW-0378">Hydrolase</keyword>
<comment type="function">
    <text evidence="8 9">Cotranslationally removes the N-terminal methionine from nascent proteins. The N-terminal methionine is often cleaved when the second residue in the primary sequence is small and uncharged (Met-Ala-, Cys, Gly, Pro, Ser, Thr, or Val).</text>
</comment>
<comment type="similarity">
    <text evidence="8">Belongs to the peptidase M24A family. Methionine aminopeptidase eukaryotic type 2 subfamily.</text>
</comment>
<keyword evidence="4 8" id="KW-0031">Aminopeptidase</keyword>
<dbReference type="VEuPathDB" id="AmoebaDB:KM1_012600"/>
<dbReference type="GO" id="GO:0004239">
    <property type="term" value="F:initiator methionyl aminopeptidase activity"/>
    <property type="evidence" value="ECO:0007669"/>
    <property type="project" value="UniProtKB-UniRule"/>
</dbReference>
<dbReference type="GO" id="GO:0005737">
    <property type="term" value="C:cytoplasm"/>
    <property type="evidence" value="ECO:0007669"/>
    <property type="project" value="UniProtKB-SubCell"/>
</dbReference>
<dbReference type="GO" id="GO:0006508">
    <property type="term" value="P:proteolysis"/>
    <property type="evidence" value="ECO:0007669"/>
    <property type="project" value="UniProtKB-KW"/>
</dbReference>
<dbReference type="HAMAP" id="MF_03175">
    <property type="entry name" value="MetAP_2_euk"/>
    <property type="match status" value="1"/>
</dbReference>
<keyword evidence="6 8" id="KW-0479">Metal-binding</keyword>
<accession>A0A060N1F0</accession>
<reference evidence="12" key="1">
    <citation type="submission" date="2012-06" db="EMBL/GenBank/DDBJ databases">
        <title>Short 5' UTR of Entamoeba genes.</title>
        <authorList>
            <person name="Hiranuka K."/>
            <person name="Kumagai M."/>
            <person name="Wakaguri H."/>
            <person name="Suzuki Y."/>
            <person name="Sugano S."/>
            <person name="Watanabe J."/>
            <person name="Makioka A."/>
        </authorList>
    </citation>
    <scope>NUCLEOTIDE SEQUENCE</scope>
    <source>
        <strain evidence="12">HM-1:IMSS</strain>
    </source>
</reference>
<dbReference type="VEuPathDB" id="AmoebaDB:EHI7A_003170"/>
<evidence type="ECO:0000256" key="1">
    <source>
        <dbReference type="ARBA" id="ARBA00000294"/>
    </source>
</evidence>
<dbReference type="GO" id="GO:0070006">
    <property type="term" value="F:metalloaminopeptidase activity"/>
    <property type="evidence" value="ECO:0007669"/>
    <property type="project" value="UniProtKB-UniRule"/>
</dbReference>
<dbReference type="AlphaFoldDB" id="A0A060N1F0"/>
<evidence type="ECO:0000256" key="6">
    <source>
        <dbReference type="ARBA" id="ARBA00022723"/>
    </source>
</evidence>
<feature type="binding site" evidence="8">
    <location>
        <position position="165"/>
    </location>
    <ligand>
        <name>substrate</name>
    </ligand>
</feature>
<dbReference type="InterPro" id="IPR001714">
    <property type="entry name" value="Pept_M24_MAP"/>
</dbReference>
<evidence type="ECO:0000256" key="9">
    <source>
        <dbReference type="RuleBase" id="RU003653"/>
    </source>
</evidence>
<comment type="cofactor">
    <cofactor evidence="3">
        <name>Fe(2+)</name>
        <dbReference type="ChEBI" id="CHEBI:29033"/>
    </cofactor>
</comment>
<feature type="binding site" evidence="8">
    <location>
        <position position="394"/>
    </location>
    <ligand>
        <name>a divalent metal cation</name>
        <dbReference type="ChEBI" id="CHEBI:60240"/>
        <label>1</label>
    </ligand>
</feature>
<proteinExistence type="evidence at transcript level"/>
<dbReference type="InterPro" id="IPR002468">
    <property type="entry name" value="Pept_M24A_MAP2"/>
</dbReference>
<organism evidence="12">
    <name type="scientific">Entamoeba histolytica</name>
    <dbReference type="NCBI Taxonomy" id="5759"/>
    <lineage>
        <taxon>Eukaryota</taxon>
        <taxon>Amoebozoa</taxon>
        <taxon>Evosea</taxon>
        <taxon>Archamoebae</taxon>
        <taxon>Mastigamoebida</taxon>
        <taxon>Entamoebidae</taxon>
        <taxon>Entamoeba</taxon>
    </lineage>
</organism>